<dbReference type="RefSeq" id="XP_005536137.1">
    <property type="nucleotide sequence ID" value="XM_005536080.1"/>
</dbReference>
<evidence type="ECO:0000256" key="4">
    <source>
        <dbReference type="ARBA" id="ARBA00022771"/>
    </source>
</evidence>
<evidence type="ECO:0000256" key="2">
    <source>
        <dbReference type="ARBA" id="ARBA00022723"/>
    </source>
</evidence>
<dbReference type="Gene3D" id="3.30.160.60">
    <property type="entry name" value="Classic Zinc Finger"/>
    <property type="match status" value="1"/>
</dbReference>
<feature type="compositionally biased region" description="Basic and acidic residues" evidence="8">
    <location>
        <begin position="1"/>
        <end position="10"/>
    </location>
</feature>
<evidence type="ECO:0000256" key="8">
    <source>
        <dbReference type="SAM" id="MobiDB-lite"/>
    </source>
</evidence>
<evidence type="ECO:0000256" key="5">
    <source>
        <dbReference type="ARBA" id="ARBA00022833"/>
    </source>
</evidence>
<dbReference type="GO" id="GO:0008270">
    <property type="term" value="F:zinc ion binding"/>
    <property type="evidence" value="ECO:0007669"/>
    <property type="project" value="UniProtKB-KW"/>
</dbReference>
<feature type="region of interest" description="Disordered" evidence="8">
    <location>
        <begin position="462"/>
        <end position="481"/>
    </location>
</feature>
<organism evidence="10 11">
    <name type="scientific">Cyanidioschyzon merolae (strain NIES-3377 / 10D)</name>
    <name type="common">Unicellular red alga</name>
    <dbReference type="NCBI Taxonomy" id="280699"/>
    <lineage>
        <taxon>Eukaryota</taxon>
        <taxon>Rhodophyta</taxon>
        <taxon>Bangiophyceae</taxon>
        <taxon>Cyanidiales</taxon>
        <taxon>Cyanidiaceae</taxon>
        <taxon>Cyanidioschyzon</taxon>
    </lineage>
</organism>
<evidence type="ECO:0000256" key="6">
    <source>
        <dbReference type="ARBA" id="ARBA00023242"/>
    </source>
</evidence>
<dbReference type="PANTHER" id="PTHR16515">
    <property type="entry name" value="PR DOMAIN ZINC FINGER PROTEIN"/>
    <property type="match status" value="1"/>
</dbReference>
<dbReference type="KEGG" id="cme:CYME_CMH192C"/>
<keyword evidence="2" id="KW-0479">Metal-binding</keyword>
<feature type="compositionally biased region" description="Low complexity" evidence="8">
    <location>
        <begin position="464"/>
        <end position="481"/>
    </location>
</feature>
<feature type="region of interest" description="Disordered" evidence="8">
    <location>
        <begin position="576"/>
        <end position="630"/>
    </location>
</feature>
<evidence type="ECO:0000256" key="7">
    <source>
        <dbReference type="PROSITE-ProRule" id="PRU00042"/>
    </source>
</evidence>
<proteinExistence type="predicted"/>
<dbReference type="Pfam" id="PF00096">
    <property type="entry name" value="zf-C2H2"/>
    <property type="match status" value="1"/>
</dbReference>
<evidence type="ECO:0000259" key="9">
    <source>
        <dbReference type="PROSITE" id="PS50157"/>
    </source>
</evidence>
<keyword evidence="4 7" id="KW-0863">Zinc-finger</keyword>
<feature type="compositionally biased region" description="Low complexity" evidence="8">
    <location>
        <begin position="593"/>
        <end position="610"/>
    </location>
</feature>
<dbReference type="SUPFAM" id="SSF57667">
    <property type="entry name" value="beta-beta-alpha zinc fingers"/>
    <property type="match status" value="1"/>
</dbReference>
<dbReference type="PROSITE" id="PS50157">
    <property type="entry name" value="ZINC_FINGER_C2H2_2"/>
    <property type="match status" value="2"/>
</dbReference>
<feature type="region of interest" description="Disordered" evidence="8">
    <location>
        <begin position="1"/>
        <end position="20"/>
    </location>
</feature>
<dbReference type="InterPro" id="IPR050331">
    <property type="entry name" value="Zinc_finger"/>
</dbReference>
<dbReference type="PANTHER" id="PTHR16515:SF66">
    <property type="entry name" value="C2H2-TYPE DOMAIN-CONTAINING PROTEIN"/>
    <property type="match status" value="1"/>
</dbReference>
<dbReference type="STRING" id="280699.M1UQQ7"/>
<dbReference type="AlphaFoldDB" id="M1UQQ7"/>
<accession>M1UQQ7</accession>
<comment type="subcellular location">
    <subcellularLocation>
        <location evidence="1">Nucleus</location>
    </subcellularLocation>
</comment>
<dbReference type="HOGENOM" id="CLU_434377_0_0_1"/>
<feature type="region of interest" description="Disordered" evidence="8">
    <location>
        <begin position="501"/>
        <end position="529"/>
    </location>
</feature>
<feature type="compositionally biased region" description="Basic and acidic residues" evidence="8">
    <location>
        <begin position="576"/>
        <end position="586"/>
    </location>
</feature>
<protein>
    <recommendedName>
        <fullName evidence="9">C2H2-type domain-containing protein</fullName>
    </recommendedName>
</protein>
<dbReference type="SMART" id="SM00355">
    <property type="entry name" value="ZnF_C2H2"/>
    <property type="match status" value="2"/>
</dbReference>
<sequence>MQERNRESAKEQSAGEPAQQVDMWASLMGSSPILKLEKLNNVMMEVPPCVGSLGIERWYGQDARYSKDASAGVGANEEQAPDTSRDCSFDETLSVSSSSTSAVTGAPTLNTDNRVDAPFVPGTTAGTSALRFVCPRCERSFSSASHLRRHTRDVHQNVRKHGCDLCGMAFKRRQHLTSHYEACARRLRYPMRPDQNACLVGTHPSHAPAGVIQEHGPQHDVACRTSDVMLTDAERFLPPLNPVDSAHRRCVRGPAAAAAAPVASERRSRLQKREKAHSCSDLLLLDQAERNAAKLYAESRPPADWFSELHSSSLASSAASNETVLMGEVECTGGKRGKGLESCYGVPGSTLEDRLSFFTNNSSGTGSYPDWLAGFRDASSEVMRARSASDPSTCMPPQDARRAVTLSQAAPHAQGAALDTTLRASRSDSRESADPEMLRILDSYARYVCISKLFEDTVTKLRGTDTGSDAKSTAAASSAAKMQPPMLDELYAIISEGSHLAPDSASCPHHQSMPVSSTAPTGATTNAAAPKRGESLHADALMAPAPLPTNLYTHIPSDTCGDERCWRDESMRFHVGERSGRSRPYRECPQGVSAMNSAGSSGRSRAPSAMKNRGPPQTGASGDESGSGGL</sequence>
<keyword evidence="3" id="KW-0677">Repeat</keyword>
<name>M1UQQ7_CYAM1</name>
<feature type="domain" description="C2H2-type" evidence="9">
    <location>
        <begin position="132"/>
        <end position="160"/>
    </location>
</feature>
<dbReference type="Gramene" id="CMH192CT">
    <property type="protein sequence ID" value="CMH192CT"/>
    <property type="gene ID" value="CMH192C"/>
</dbReference>
<evidence type="ECO:0000313" key="10">
    <source>
        <dbReference type="EMBL" id="BAM79851.1"/>
    </source>
</evidence>
<gene>
    <name evidence="10" type="ORF">CYME_CMH192C</name>
</gene>
<feature type="compositionally biased region" description="Low complexity" evidence="8">
    <location>
        <begin position="518"/>
        <end position="529"/>
    </location>
</feature>
<dbReference type="GO" id="GO:0005634">
    <property type="term" value="C:nucleus"/>
    <property type="evidence" value="ECO:0007669"/>
    <property type="project" value="UniProtKB-SubCell"/>
</dbReference>
<dbReference type="PROSITE" id="PS00028">
    <property type="entry name" value="ZINC_FINGER_C2H2_1"/>
    <property type="match status" value="1"/>
</dbReference>
<dbReference type="InterPro" id="IPR013087">
    <property type="entry name" value="Znf_C2H2_type"/>
</dbReference>
<keyword evidence="11" id="KW-1185">Reference proteome</keyword>
<dbReference type="GO" id="GO:0010468">
    <property type="term" value="P:regulation of gene expression"/>
    <property type="evidence" value="ECO:0007669"/>
    <property type="project" value="TreeGrafter"/>
</dbReference>
<dbReference type="GeneID" id="16993516"/>
<dbReference type="InterPro" id="IPR036236">
    <property type="entry name" value="Znf_C2H2_sf"/>
</dbReference>
<evidence type="ECO:0000313" key="11">
    <source>
        <dbReference type="Proteomes" id="UP000007014"/>
    </source>
</evidence>
<feature type="region of interest" description="Disordered" evidence="8">
    <location>
        <begin position="407"/>
        <end position="433"/>
    </location>
</feature>
<feature type="domain" description="C2H2-type" evidence="9">
    <location>
        <begin position="161"/>
        <end position="190"/>
    </location>
</feature>
<reference evidence="10 11" key="2">
    <citation type="journal article" date="2007" name="BMC Biol.">
        <title>A 100%-complete sequence reveals unusually simple genomic features in the hot-spring red alga Cyanidioschyzon merolae.</title>
        <authorList>
            <person name="Nozaki H."/>
            <person name="Takano H."/>
            <person name="Misumi O."/>
            <person name="Terasawa K."/>
            <person name="Matsuzaki M."/>
            <person name="Maruyama S."/>
            <person name="Nishida K."/>
            <person name="Yagisawa F."/>
            <person name="Yoshida Y."/>
            <person name="Fujiwara T."/>
            <person name="Takio S."/>
            <person name="Tamura K."/>
            <person name="Chung S.J."/>
            <person name="Nakamura S."/>
            <person name="Kuroiwa H."/>
            <person name="Tanaka K."/>
            <person name="Sato N."/>
            <person name="Kuroiwa T."/>
        </authorList>
    </citation>
    <scope>NUCLEOTIDE SEQUENCE [LARGE SCALE GENOMIC DNA]</scope>
    <source>
        <strain evidence="10 11">10D</strain>
    </source>
</reference>
<keyword evidence="5" id="KW-0862">Zinc</keyword>
<dbReference type="EMBL" id="AP006490">
    <property type="protein sequence ID" value="BAM79851.1"/>
    <property type="molecule type" value="Genomic_DNA"/>
</dbReference>
<evidence type="ECO:0000256" key="3">
    <source>
        <dbReference type="ARBA" id="ARBA00022737"/>
    </source>
</evidence>
<reference evidence="10 11" key="1">
    <citation type="journal article" date="2004" name="Nature">
        <title>Genome sequence of the ultrasmall unicellular red alga Cyanidioschyzon merolae 10D.</title>
        <authorList>
            <person name="Matsuzaki M."/>
            <person name="Misumi O."/>
            <person name="Shin-i T."/>
            <person name="Maruyama S."/>
            <person name="Takahara M."/>
            <person name="Miyagishima S."/>
            <person name="Mori T."/>
            <person name="Nishida K."/>
            <person name="Yagisawa F."/>
            <person name="Nishida K."/>
            <person name="Yoshida Y."/>
            <person name="Nishimura Y."/>
            <person name="Nakao S."/>
            <person name="Kobayashi T."/>
            <person name="Momoyama Y."/>
            <person name="Higashiyama T."/>
            <person name="Minoda A."/>
            <person name="Sano M."/>
            <person name="Nomoto H."/>
            <person name="Oishi K."/>
            <person name="Hayashi H."/>
            <person name="Ohta F."/>
            <person name="Nishizaka S."/>
            <person name="Haga S."/>
            <person name="Miura S."/>
            <person name="Morishita T."/>
            <person name="Kabeya Y."/>
            <person name="Terasawa K."/>
            <person name="Suzuki Y."/>
            <person name="Ishii Y."/>
            <person name="Asakawa S."/>
            <person name="Takano H."/>
            <person name="Ohta N."/>
            <person name="Kuroiwa H."/>
            <person name="Tanaka K."/>
            <person name="Shimizu N."/>
            <person name="Sugano S."/>
            <person name="Sato N."/>
            <person name="Nozaki H."/>
            <person name="Ogasawara N."/>
            <person name="Kohara Y."/>
            <person name="Kuroiwa T."/>
        </authorList>
    </citation>
    <scope>NUCLEOTIDE SEQUENCE [LARGE SCALE GENOMIC DNA]</scope>
    <source>
        <strain evidence="10 11">10D</strain>
    </source>
</reference>
<feature type="region of interest" description="Disordered" evidence="8">
    <location>
        <begin position="70"/>
        <end position="90"/>
    </location>
</feature>
<dbReference type="Proteomes" id="UP000007014">
    <property type="component" value="Chromosome 8"/>
</dbReference>
<dbReference type="OrthoDB" id="6365676at2759"/>
<keyword evidence="6" id="KW-0539">Nucleus</keyword>
<evidence type="ECO:0000256" key="1">
    <source>
        <dbReference type="ARBA" id="ARBA00004123"/>
    </source>
</evidence>